<evidence type="ECO:0000313" key="3">
    <source>
        <dbReference type="EMBL" id="RHN07221.1"/>
    </source>
</evidence>
<evidence type="ECO:0000256" key="1">
    <source>
        <dbReference type="SAM" id="Phobius"/>
    </source>
</evidence>
<reference evidence="3 4" key="1">
    <citation type="submission" date="2018-08" db="EMBL/GenBank/DDBJ databases">
        <title>A genome reference for cultivated species of the human gut microbiota.</title>
        <authorList>
            <person name="Zou Y."/>
            <person name="Xue W."/>
            <person name="Luo G."/>
        </authorList>
    </citation>
    <scope>NUCLEOTIDE SEQUENCE [LARGE SCALE GENOMIC DNA]</scope>
    <source>
        <strain evidence="3 4">AF31-21AC</strain>
    </source>
</reference>
<dbReference type="InterPro" id="IPR042047">
    <property type="entry name" value="SleB_dom1"/>
</dbReference>
<dbReference type="EMBL" id="QRQN01000013">
    <property type="protein sequence ID" value="RHN07221.1"/>
    <property type="molecule type" value="Genomic_DNA"/>
</dbReference>
<accession>A0A3R6L4L4</accession>
<organism evidence="3 4">
    <name type="scientific">Roseburia intestinalis</name>
    <dbReference type="NCBI Taxonomy" id="166486"/>
    <lineage>
        <taxon>Bacteria</taxon>
        <taxon>Bacillati</taxon>
        <taxon>Bacillota</taxon>
        <taxon>Clostridia</taxon>
        <taxon>Lachnospirales</taxon>
        <taxon>Lachnospiraceae</taxon>
        <taxon>Roseburia</taxon>
    </lineage>
</organism>
<evidence type="ECO:0000259" key="2">
    <source>
        <dbReference type="Pfam" id="PF07486"/>
    </source>
</evidence>
<comment type="caution">
    <text evidence="3">The sequence shown here is derived from an EMBL/GenBank/DDBJ whole genome shotgun (WGS) entry which is preliminary data.</text>
</comment>
<dbReference type="Pfam" id="PF07486">
    <property type="entry name" value="Hydrolase_2"/>
    <property type="match status" value="1"/>
</dbReference>
<keyword evidence="1" id="KW-0812">Transmembrane</keyword>
<dbReference type="InterPro" id="IPR011105">
    <property type="entry name" value="Cell_wall_hydrolase_SleB"/>
</dbReference>
<sequence length="186" mass="21086">MKKNKKPFYVMVIVIIIMYAVIYILRPAPVSGQPVSGVFDQIAPVAPVQQPETTLGKEYTVHPIDIAEEEYWDSLELLAICVEAEAGNQSLEGKRLVADVILNRAEDHSGEWPDTIAGVISQKDQFTSYWDGGMAGIWEPSEETYQAVKMEVEQRGYPGIYYFREGQWSDYGTPWRKTGAHYFSKK</sequence>
<protein>
    <submittedName>
        <fullName evidence="3">Cell wall hydrolase</fullName>
    </submittedName>
</protein>
<name>A0A3R6L4L4_9FIRM</name>
<dbReference type="RefSeq" id="WP_118412462.1">
    <property type="nucleotide sequence ID" value="NZ_QRPI01000004.1"/>
</dbReference>
<dbReference type="Proteomes" id="UP000283586">
    <property type="component" value="Unassembled WGS sequence"/>
</dbReference>
<keyword evidence="1" id="KW-1133">Transmembrane helix</keyword>
<dbReference type="GO" id="GO:0016787">
    <property type="term" value="F:hydrolase activity"/>
    <property type="evidence" value="ECO:0007669"/>
    <property type="project" value="UniProtKB-KW"/>
</dbReference>
<evidence type="ECO:0000313" key="4">
    <source>
        <dbReference type="Proteomes" id="UP000283586"/>
    </source>
</evidence>
<keyword evidence="1" id="KW-0472">Membrane</keyword>
<dbReference type="Gene3D" id="1.10.10.2520">
    <property type="entry name" value="Cell wall hydrolase SleB, domain 1"/>
    <property type="match status" value="1"/>
</dbReference>
<gene>
    <name evidence="3" type="ORF">DWZ31_11630</name>
</gene>
<proteinExistence type="predicted"/>
<dbReference type="AlphaFoldDB" id="A0A3R6L4L4"/>
<keyword evidence="3" id="KW-0378">Hydrolase</keyword>
<feature type="transmembrane region" description="Helical" evidence="1">
    <location>
        <begin position="7"/>
        <end position="25"/>
    </location>
</feature>
<feature type="domain" description="Cell wall hydrolase SleB" evidence="2">
    <location>
        <begin position="89"/>
        <end position="183"/>
    </location>
</feature>